<comment type="caution">
    <text evidence="1">The sequence shown here is derived from an EMBL/GenBank/DDBJ whole genome shotgun (WGS) entry which is preliminary data.</text>
</comment>
<evidence type="ECO:0000313" key="1">
    <source>
        <dbReference type="EMBL" id="NME10467.1"/>
    </source>
</evidence>
<sequence>MKKLLDKSMKCVGGMAMSVANLSANKTCLWYNHQPKVPKKLKSPK</sequence>
<accession>A0AA44DMR8</accession>
<organism evidence="1 2">
    <name type="scientific">Paraclostridium bifermentans</name>
    <name type="common">Clostridium bifermentans</name>
    <dbReference type="NCBI Taxonomy" id="1490"/>
    <lineage>
        <taxon>Bacteria</taxon>
        <taxon>Bacillati</taxon>
        <taxon>Bacillota</taxon>
        <taxon>Clostridia</taxon>
        <taxon>Peptostreptococcales</taxon>
        <taxon>Peptostreptococcaceae</taxon>
        <taxon>Paraclostridium</taxon>
    </lineage>
</organism>
<name>A0AA44DMR8_PARBF</name>
<dbReference type="AlphaFoldDB" id="A0AA44DMR8"/>
<proteinExistence type="predicted"/>
<gene>
    <name evidence="1" type="ORF">HF875_13105</name>
</gene>
<dbReference type="Proteomes" id="UP000573963">
    <property type="component" value="Unassembled WGS sequence"/>
</dbReference>
<dbReference type="EMBL" id="JABAFD010000008">
    <property type="protein sequence ID" value="NME10467.1"/>
    <property type="molecule type" value="Genomic_DNA"/>
</dbReference>
<dbReference type="NCBIfam" id="TIGR04223">
    <property type="entry name" value="quorum_AgrD"/>
    <property type="match status" value="1"/>
</dbReference>
<protein>
    <submittedName>
        <fullName evidence="1">Cyclic lactone autoinducer peptide</fullName>
    </submittedName>
</protein>
<dbReference type="RefSeq" id="WP_021428901.1">
    <property type="nucleotide sequence ID" value="NZ_BROK01000036.1"/>
</dbReference>
<evidence type="ECO:0000313" key="2">
    <source>
        <dbReference type="Proteomes" id="UP000573963"/>
    </source>
</evidence>
<reference evidence="1 2" key="1">
    <citation type="submission" date="2020-04" db="EMBL/GenBank/DDBJ databases">
        <authorList>
            <person name="Hitch T.C.A."/>
            <person name="Wylensek D."/>
            <person name="Clavel T."/>
        </authorList>
    </citation>
    <scope>NUCLEOTIDE SEQUENCE [LARGE SCALE GENOMIC DNA]</scope>
    <source>
        <strain evidence="1 2">Med78_4-601-WT-2</strain>
    </source>
</reference>
<dbReference type="InterPro" id="IPR009229">
    <property type="entry name" value="AgrD"/>
</dbReference>